<dbReference type="HAMAP" id="MF_01477">
    <property type="entry name" value="Iojap_RsfS"/>
    <property type="match status" value="1"/>
</dbReference>
<dbReference type="GO" id="GO:0090071">
    <property type="term" value="P:negative regulation of ribosome biogenesis"/>
    <property type="evidence" value="ECO:0007669"/>
    <property type="project" value="UniProtKB-UniRule"/>
</dbReference>
<dbReference type="NCBIfam" id="TIGR00090">
    <property type="entry name" value="rsfS_iojap_ybeB"/>
    <property type="match status" value="1"/>
</dbReference>
<feature type="compositionally biased region" description="Polar residues" evidence="3">
    <location>
        <begin position="1"/>
        <end position="14"/>
    </location>
</feature>
<name>A0A212K0F4_9PROT</name>
<organism evidence="4">
    <name type="scientific">uncultured Alphaproteobacteria bacterium</name>
    <dbReference type="NCBI Taxonomy" id="91750"/>
    <lineage>
        <taxon>Bacteria</taxon>
        <taxon>Pseudomonadati</taxon>
        <taxon>Pseudomonadota</taxon>
        <taxon>Alphaproteobacteria</taxon>
        <taxon>environmental samples</taxon>
    </lineage>
</organism>
<accession>A0A212K0F4</accession>
<comment type="similarity">
    <text evidence="1 2">Belongs to the Iojap/RsfS family.</text>
</comment>
<evidence type="ECO:0000256" key="1">
    <source>
        <dbReference type="ARBA" id="ARBA00010574"/>
    </source>
</evidence>
<comment type="subcellular location">
    <subcellularLocation>
        <location evidence="2">Cytoplasm</location>
    </subcellularLocation>
</comment>
<comment type="subunit">
    <text evidence="2">Interacts with ribosomal protein uL14 (rplN).</text>
</comment>
<dbReference type="GO" id="GO:0042256">
    <property type="term" value="P:cytosolic ribosome assembly"/>
    <property type="evidence" value="ECO:0007669"/>
    <property type="project" value="UniProtKB-UniRule"/>
</dbReference>
<dbReference type="Gene3D" id="3.30.460.10">
    <property type="entry name" value="Beta Polymerase, domain 2"/>
    <property type="match status" value="1"/>
</dbReference>
<reference evidence="4" key="1">
    <citation type="submission" date="2016-04" db="EMBL/GenBank/DDBJ databases">
        <authorList>
            <person name="Evans L.H."/>
            <person name="Alamgir A."/>
            <person name="Owens N."/>
            <person name="Weber N.D."/>
            <person name="Virtaneva K."/>
            <person name="Barbian K."/>
            <person name="Babar A."/>
            <person name="Rosenke K."/>
        </authorList>
    </citation>
    <scope>NUCLEOTIDE SEQUENCE</scope>
    <source>
        <strain evidence="4">86</strain>
    </source>
</reference>
<dbReference type="EMBL" id="FLUO01000001">
    <property type="protein sequence ID" value="SBW05136.1"/>
    <property type="molecule type" value="Genomic_DNA"/>
</dbReference>
<evidence type="ECO:0000313" key="4">
    <source>
        <dbReference type="EMBL" id="SBW05136.1"/>
    </source>
</evidence>
<evidence type="ECO:0000256" key="2">
    <source>
        <dbReference type="HAMAP-Rule" id="MF_01477"/>
    </source>
</evidence>
<sequence>METTINAHTPSSDVQEPPSRGKDVFADAVDAKMLADIVCRSLDDDKAEDISVIDLTGKTSIADSMVIATGRSSRQVAALADHLIRRLKESGLRPAVEGKANADWVIVDAGSVIVHIFRPEVRAFYNLEKMWGHGPAAEVERPFPMVGLPPLRADLGGFALNA</sequence>
<dbReference type="PANTHER" id="PTHR21043:SF0">
    <property type="entry name" value="MITOCHONDRIAL ASSEMBLY OF RIBOSOMAL LARGE SUBUNIT PROTEIN 1"/>
    <property type="match status" value="1"/>
</dbReference>
<dbReference type="AlphaFoldDB" id="A0A212K0F4"/>
<dbReference type="InterPro" id="IPR043519">
    <property type="entry name" value="NT_sf"/>
</dbReference>
<keyword evidence="2" id="KW-0810">Translation regulation</keyword>
<evidence type="ECO:0000256" key="3">
    <source>
        <dbReference type="SAM" id="MobiDB-lite"/>
    </source>
</evidence>
<proteinExistence type="inferred from homology"/>
<feature type="region of interest" description="Disordered" evidence="3">
    <location>
        <begin position="1"/>
        <end position="21"/>
    </location>
</feature>
<keyword evidence="2" id="KW-0963">Cytoplasm</keyword>
<keyword evidence="2" id="KW-0678">Repressor</keyword>
<dbReference type="GO" id="GO:0005737">
    <property type="term" value="C:cytoplasm"/>
    <property type="evidence" value="ECO:0007669"/>
    <property type="project" value="UniProtKB-SubCell"/>
</dbReference>
<dbReference type="GO" id="GO:0043023">
    <property type="term" value="F:ribosomal large subunit binding"/>
    <property type="evidence" value="ECO:0007669"/>
    <property type="project" value="TreeGrafter"/>
</dbReference>
<dbReference type="PANTHER" id="PTHR21043">
    <property type="entry name" value="IOJAP SUPERFAMILY ORTHOLOG"/>
    <property type="match status" value="1"/>
</dbReference>
<dbReference type="InterPro" id="IPR004394">
    <property type="entry name" value="Iojap/RsfS/C7orf30"/>
</dbReference>
<dbReference type="SUPFAM" id="SSF81301">
    <property type="entry name" value="Nucleotidyltransferase"/>
    <property type="match status" value="1"/>
</dbReference>
<protein>
    <recommendedName>
        <fullName evidence="2">Ribosomal silencing factor RsfS</fullName>
    </recommendedName>
</protein>
<dbReference type="Pfam" id="PF02410">
    <property type="entry name" value="RsfS"/>
    <property type="match status" value="1"/>
</dbReference>
<comment type="function">
    <text evidence="2">Functions as a ribosomal silencing factor. Interacts with ribosomal protein uL14 (rplN), blocking formation of intersubunit bridge B8. Prevents association of the 30S and 50S ribosomal subunits and the formation of functional ribosomes, thus repressing translation.</text>
</comment>
<dbReference type="GO" id="GO:0017148">
    <property type="term" value="P:negative regulation of translation"/>
    <property type="evidence" value="ECO:0007669"/>
    <property type="project" value="UniProtKB-UniRule"/>
</dbReference>
<gene>
    <name evidence="2" type="primary">rsfS</name>
    <name evidence="4" type="ORF">KL86APRO_11943</name>
</gene>